<proteinExistence type="predicted"/>
<accession>A0A4Y2DUA5</accession>
<protein>
    <submittedName>
        <fullName evidence="1">Uncharacterized protein</fullName>
    </submittedName>
</protein>
<dbReference type="Proteomes" id="UP000499080">
    <property type="component" value="Unassembled WGS sequence"/>
</dbReference>
<comment type="caution">
    <text evidence="1">The sequence shown here is derived from an EMBL/GenBank/DDBJ whole genome shotgun (WGS) entry which is preliminary data.</text>
</comment>
<reference evidence="1 2" key="1">
    <citation type="journal article" date="2019" name="Sci. Rep.">
        <title>Orb-weaving spider Araneus ventricosus genome elucidates the spidroin gene catalogue.</title>
        <authorList>
            <person name="Kono N."/>
            <person name="Nakamura H."/>
            <person name="Ohtoshi R."/>
            <person name="Moran D.A.P."/>
            <person name="Shinohara A."/>
            <person name="Yoshida Y."/>
            <person name="Fujiwara M."/>
            <person name="Mori M."/>
            <person name="Tomita M."/>
            <person name="Arakawa K."/>
        </authorList>
    </citation>
    <scope>NUCLEOTIDE SEQUENCE [LARGE SCALE GENOMIC DNA]</scope>
</reference>
<evidence type="ECO:0000313" key="1">
    <source>
        <dbReference type="EMBL" id="GBM19418.1"/>
    </source>
</evidence>
<dbReference type="EMBL" id="BGPR01000423">
    <property type="protein sequence ID" value="GBM19418.1"/>
    <property type="molecule type" value="Genomic_DNA"/>
</dbReference>
<dbReference type="AlphaFoldDB" id="A0A4Y2DUA5"/>
<gene>
    <name evidence="1" type="ORF">AVEN_17188_1</name>
</gene>
<organism evidence="1 2">
    <name type="scientific">Araneus ventricosus</name>
    <name type="common">Orbweaver spider</name>
    <name type="synonym">Epeira ventricosa</name>
    <dbReference type="NCBI Taxonomy" id="182803"/>
    <lineage>
        <taxon>Eukaryota</taxon>
        <taxon>Metazoa</taxon>
        <taxon>Ecdysozoa</taxon>
        <taxon>Arthropoda</taxon>
        <taxon>Chelicerata</taxon>
        <taxon>Arachnida</taxon>
        <taxon>Araneae</taxon>
        <taxon>Araneomorphae</taxon>
        <taxon>Entelegynae</taxon>
        <taxon>Araneoidea</taxon>
        <taxon>Araneidae</taxon>
        <taxon>Araneus</taxon>
    </lineage>
</organism>
<sequence>MTPGGSQVRCHLPKQQPALILRDDCIFHCDCENLLLLLLVVAAEEVSAGLLDVLINGNVISSKTLTAFPVPSGVIPFHRFGFREERIFLENHVDSSARPERAKMCSAKGFLSVFLPRHFDGVFIPEAPIVAYPGLSWSLYLGRAASNLVLSGIVKINFFLRLLSLGLSKFY</sequence>
<keyword evidence="2" id="KW-1185">Reference proteome</keyword>
<name>A0A4Y2DUA5_ARAVE</name>
<evidence type="ECO:0000313" key="2">
    <source>
        <dbReference type="Proteomes" id="UP000499080"/>
    </source>
</evidence>